<reference evidence="13" key="1">
    <citation type="submission" date="2016-10" db="EMBL/GenBank/DDBJ databases">
        <authorList>
            <person name="Varghese N."/>
            <person name="Submissions S."/>
        </authorList>
    </citation>
    <scope>NUCLEOTIDE SEQUENCE [LARGE SCALE GENOMIC DNA]</scope>
    <source>
        <strain evidence="13">930I</strain>
    </source>
</reference>
<feature type="active site" evidence="9">
    <location>
        <position position="269"/>
    </location>
</feature>
<dbReference type="InterPro" id="IPR023009">
    <property type="entry name" value="Tyrosine_recombinase_XerC/XerD"/>
</dbReference>
<dbReference type="InterPro" id="IPR004107">
    <property type="entry name" value="Integrase_SAM-like_N"/>
</dbReference>
<sequence length="330" mass="34960">MAAGAPGKDPLAGIHFPAAPDLAPAINAWAGWLAAERRVSPHTLSAYGRDLSAFLGFLVEHLGQPPGVAELAALKPADLRAFLAARAGQGLARTSQARAMSTLRGFFRHLERQGVVSNPALATVRSPRRPSSLPRPLEEAEALETLSAAGELQDEPWLAARDIALFTLLYGAGLRLGEALALNVGQRPGGDSMVITGKGGRQRLVPILPVVREAIAAYLAACPFALGADDPLFVGKRGGRLNPGVVQRQMRRLRALLGLPESATPHALRHSFATHLLARGGDLRTIQELLGHASLTTTQRYTQVDGSQLSAVYARTHPRAGGPARDDRDG</sequence>
<gene>
    <name evidence="9" type="primary">xerC</name>
    <name evidence="12" type="ORF">SAMN05421742_101537</name>
</gene>
<comment type="subunit">
    <text evidence="9">Forms a cyclic heterotetrameric complex composed of two molecules of XerC and two molecules of XerD.</text>
</comment>
<keyword evidence="8 9" id="KW-0131">Cell cycle</keyword>
<dbReference type="InterPro" id="IPR050090">
    <property type="entry name" value="Tyrosine_recombinase_XerCD"/>
</dbReference>
<comment type="function">
    <text evidence="9">Site-specific tyrosine recombinase, which acts by catalyzing the cutting and rejoining of the recombining DNA molecules. The XerC-XerD complex is essential to convert dimers of the bacterial chromosome into monomers to permit their segregation at cell division. It also contributes to the segregational stability of plasmids.</text>
</comment>
<dbReference type="HAMAP" id="MF_01808">
    <property type="entry name" value="Recomb_XerC_XerD"/>
    <property type="match status" value="1"/>
</dbReference>
<evidence type="ECO:0000313" key="13">
    <source>
        <dbReference type="Proteomes" id="UP000217076"/>
    </source>
</evidence>
<dbReference type="GO" id="GO:0006313">
    <property type="term" value="P:DNA transposition"/>
    <property type="evidence" value="ECO:0007669"/>
    <property type="project" value="UniProtKB-UniRule"/>
</dbReference>
<feature type="domain" description="Core-binding (CB)" evidence="11">
    <location>
        <begin position="20"/>
        <end position="111"/>
    </location>
</feature>
<evidence type="ECO:0000313" key="12">
    <source>
        <dbReference type="EMBL" id="SDG54669.1"/>
    </source>
</evidence>
<dbReference type="InterPro" id="IPR013762">
    <property type="entry name" value="Integrase-like_cat_sf"/>
</dbReference>
<comment type="similarity">
    <text evidence="9">Belongs to the 'phage' integrase family. XerC subfamily.</text>
</comment>
<evidence type="ECO:0000256" key="6">
    <source>
        <dbReference type="ARBA" id="ARBA00023125"/>
    </source>
</evidence>
<dbReference type="InterPro" id="IPR044068">
    <property type="entry name" value="CB"/>
</dbReference>
<keyword evidence="3 9" id="KW-0132">Cell division</keyword>
<accession>A0A1G7V5N1</accession>
<feature type="active site" description="O-(3'-phospho-DNA)-tyrosine intermediate" evidence="9">
    <location>
        <position position="301"/>
    </location>
</feature>
<dbReference type="GO" id="GO:0051301">
    <property type="term" value="P:cell division"/>
    <property type="evidence" value="ECO:0007669"/>
    <property type="project" value="UniProtKB-KW"/>
</dbReference>
<dbReference type="OrthoDB" id="9801717at2"/>
<evidence type="ECO:0000256" key="8">
    <source>
        <dbReference type="ARBA" id="ARBA00023306"/>
    </source>
</evidence>
<evidence type="ECO:0000256" key="2">
    <source>
        <dbReference type="ARBA" id="ARBA00022490"/>
    </source>
</evidence>
<dbReference type="GO" id="GO:0009037">
    <property type="term" value="F:tyrosine-based site-specific recombinase activity"/>
    <property type="evidence" value="ECO:0007669"/>
    <property type="project" value="UniProtKB-UniRule"/>
</dbReference>
<dbReference type="InterPro" id="IPR010998">
    <property type="entry name" value="Integrase_recombinase_N"/>
</dbReference>
<dbReference type="Gene3D" id="1.10.150.130">
    <property type="match status" value="1"/>
</dbReference>
<dbReference type="EMBL" id="FNCV01000001">
    <property type="protein sequence ID" value="SDG54669.1"/>
    <property type="molecule type" value="Genomic_DNA"/>
</dbReference>
<dbReference type="Pfam" id="PF02899">
    <property type="entry name" value="Phage_int_SAM_1"/>
    <property type="match status" value="1"/>
</dbReference>
<feature type="active site" evidence="9">
    <location>
        <position position="292"/>
    </location>
</feature>
<dbReference type="AlphaFoldDB" id="A0A1G7V5N1"/>
<evidence type="ECO:0000259" key="11">
    <source>
        <dbReference type="PROSITE" id="PS51900"/>
    </source>
</evidence>
<evidence type="ECO:0000256" key="9">
    <source>
        <dbReference type="HAMAP-Rule" id="MF_01808"/>
    </source>
</evidence>
<comment type="subcellular location">
    <subcellularLocation>
        <location evidence="1 9">Cytoplasm</location>
    </subcellularLocation>
</comment>
<dbReference type="Pfam" id="PF00589">
    <property type="entry name" value="Phage_integrase"/>
    <property type="match status" value="1"/>
</dbReference>
<name>A0A1G7V5N1_9PROT</name>
<dbReference type="PANTHER" id="PTHR30349">
    <property type="entry name" value="PHAGE INTEGRASE-RELATED"/>
    <property type="match status" value="1"/>
</dbReference>
<dbReference type="Gene3D" id="1.10.443.10">
    <property type="entry name" value="Intergrase catalytic core"/>
    <property type="match status" value="1"/>
</dbReference>
<evidence type="ECO:0000256" key="1">
    <source>
        <dbReference type="ARBA" id="ARBA00004496"/>
    </source>
</evidence>
<evidence type="ECO:0000256" key="5">
    <source>
        <dbReference type="ARBA" id="ARBA00022908"/>
    </source>
</evidence>
<dbReference type="PANTHER" id="PTHR30349:SF90">
    <property type="entry name" value="TYROSINE RECOMBINASE XERD"/>
    <property type="match status" value="1"/>
</dbReference>
<organism evidence="12 13">
    <name type="scientific">Roseospirillum parvum</name>
    <dbReference type="NCBI Taxonomy" id="83401"/>
    <lineage>
        <taxon>Bacteria</taxon>
        <taxon>Pseudomonadati</taxon>
        <taxon>Pseudomonadota</taxon>
        <taxon>Alphaproteobacteria</taxon>
        <taxon>Rhodospirillales</taxon>
        <taxon>Rhodospirillaceae</taxon>
        <taxon>Roseospirillum</taxon>
    </lineage>
</organism>
<feature type="domain" description="Tyr recombinase" evidence="10">
    <location>
        <begin position="132"/>
        <end position="314"/>
    </location>
</feature>
<dbReference type="Proteomes" id="UP000217076">
    <property type="component" value="Unassembled WGS sequence"/>
</dbReference>
<keyword evidence="6 9" id="KW-0238">DNA-binding</keyword>
<evidence type="ECO:0000256" key="4">
    <source>
        <dbReference type="ARBA" id="ARBA00022829"/>
    </source>
</evidence>
<evidence type="ECO:0000256" key="7">
    <source>
        <dbReference type="ARBA" id="ARBA00023172"/>
    </source>
</evidence>
<dbReference type="GO" id="GO:0007059">
    <property type="term" value="P:chromosome segregation"/>
    <property type="evidence" value="ECO:0007669"/>
    <property type="project" value="UniProtKB-UniRule"/>
</dbReference>
<keyword evidence="13" id="KW-1185">Reference proteome</keyword>
<dbReference type="RefSeq" id="WP_092614965.1">
    <property type="nucleotide sequence ID" value="NZ_FNCV01000001.1"/>
</dbReference>
<feature type="active site" evidence="9">
    <location>
        <position position="175"/>
    </location>
</feature>
<evidence type="ECO:0000259" key="10">
    <source>
        <dbReference type="PROSITE" id="PS51898"/>
    </source>
</evidence>
<proteinExistence type="inferred from homology"/>
<feature type="active site" evidence="9">
    <location>
        <position position="198"/>
    </location>
</feature>
<dbReference type="GO" id="GO:0003677">
    <property type="term" value="F:DNA binding"/>
    <property type="evidence" value="ECO:0007669"/>
    <property type="project" value="UniProtKB-UniRule"/>
</dbReference>
<protein>
    <recommendedName>
        <fullName evidence="9">Tyrosine recombinase XerC</fullName>
    </recommendedName>
</protein>
<dbReference type="STRING" id="83401.SAMN05421742_101537"/>
<dbReference type="PROSITE" id="PS51898">
    <property type="entry name" value="TYR_RECOMBINASE"/>
    <property type="match status" value="1"/>
</dbReference>
<keyword evidence="7 9" id="KW-0233">DNA recombination</keyword>
<feature type="active site" evidence="9">
    <location>
        <position position="266"/>
    </location>
</feature>
<keyword evidence="5 9" id="KW-0229">DNA integration</keyword>
<dbReference type="InterPro" id="IPR002104">
    <property type="entry name" value="Integrase_catalytic"/>
</dbReference>
<dbReference type="GO" id="GO:0005737">
    <property type="term" value="C:cytoplasm"/>
    <property type="evidence" value="ECO:0007669"/>
    <property type="project" value="UniProtKB-SubCell"/>
</dbReference>
<evidence type="ECO:0000256" key="3">
    <source>
        <dbReference type="ARBA" id="ARBA00022618"/>
    </source>
</evidence>
<dbReference type="SUPFAM" id="SSF56349">
    <property type="entry name" value="DNA breaking-rejoining enzymes"/>
    <property type="match status" value="1"/>
</dbReference>
<keyword evidence="2 9" id="KW-0963">Cytoplasm</keyword>
<keyword evidence="4 9" id="KW-0159">Chromosome partition</keyword>
<dbReference type="InterPro" id="IPR011010">
    <property type="entry name" value="DNA_brk_join_enz"/>
</dbReference>
<dbReference type="PROSITE" id="PS51900">
    <property type="entry name" value="CB"/>
    <property type="match status" value="1"/>
</dbReference>